<dbReference type="STRING" id="1610491.AAV94_13425"/>
<gene>
    <name evidence="2" type="ORF">AAV94_13425</name>
</gene>
<evidence type="ECO:0000256" key="1">
    <source>
        <dbReference type="SAM" id="Phobius"/>
    </source>
</evidence>
<dbReference type="EMBL" id="LBNQ01000041">
    <property type="protein sequence ID" value="KKW66759.1"/>
    <property type="molecule type" value="Genomic_DNA"/>
</dbReference>
<evidence type="ECO:0000313" key="3">
    <source>
        <dbReference type="Proteomes" id="UP000050580"/>
    </source>
</evidence>
<proteinExistence type="predicted"/>
<dbReference type="AlphaFoldDB" id="A0A0U1PW69"/>
<reference evidence="2 3" key="1">
    <citation type="submission" date="2015-05" db="EMBL/GenBank/DDBJ databases">
        <title>Draft genome sequence of Lampropedia sp. CT6, isolated from the microbial mat of a hot water spring, located at Manikaran, India.</title>
        <authorList>
            <person name="Tripathi C."/>
            <person name="Rani P."/>
            <person name="Mahato N.K."/>
            <person name="Lal R."/>
        </authorList>
    </citation>
    <scope>NUCLEOTIDE SEQUENCE [LARGE SCALE GENOMIC DNA]</scope>
    <source>
        <strain evidence="2 3">CT6</strain>
    </source>
</reference>
<keyword evidence="1" id="KW-1133">Transmembrane helix</keyword>
<evidence type="ECO:0008006" key="4">
    <source>
        <dbReference type="Google" id="ProtNLM"/>
    </source>
</evidence>
<keyword evidence="1" id="KW-0812">Transmembrane</keyword>
<keyword evidence="1" id="KW-0472">Membrane</keyword>
<organism evidence="2 3">
    <name type="scientific">Lampropedia cohaerens</name>
    <dbReference type="NCBI Taxonomy" id="1610491"/>
    <lineage>
        <taxon>Bacteria</taxon>
        <taxon>Pseudomonadati</taxon>
        <taxon>Pseudomonadota</taxon>
        <taxon>Betaproteobacteria</taxon>
        <taxon>Burkholderiales</taxon>
        <taxon>Comamonadaceae</taxon>
        <taxon>Lampropedia</taxon>
    </lineage>
</organism>
<keyword evidence="3" id="KW-1185">Reference proteome</keyword>
<comment type="caution">
    <text evidence="2">The sequence shown here is derived from an EMBL/GenBank/DDBJ whole genome shotgun (WGS) entry which is preliminary data.</text>
</comment>
<feature type="transmembrane region" description="Helical" evidence="1">
    <location>
        <begin position="60"/>
        <end position="88"/>
    </location>
</feature>
<dbReference type="Proteomes" id="UP000050580">
    <property type="component" value="Unassembled WGS sequence"/>
</dbReference>
<name>A0A0U1PW69_9BURK</name>
<feature type="transmembrane region" description="Helical" evidence="1">
    <location>
        <begin position="100"/>
        <end position="123"/>
    </location>
</feature>
<sequence>MHSGEGRAQRFKELIVSIDWQSLLGITRVRETARYWLEEGSIAVSDRLDLLGIEAKRQMVAVVGVVVGAVLALVFLFGLLFIGSIAALLHYAHTPAWGTALWVVLGAWALALVIAAVVAACMVRRLAKPFALTRQVIAQDIATFKERL</sequence>
<protein>
    <recommendedName>
        <fullName evidence="4">Phage holin family protein</fullName>
    </recommendedName>
</protein>
<dbReference type="Pfam" id="PF07332">
    <property type="entry name" value="Phage_holin_3_6"/>
    <property type="match status" value="1"/>
</dbReference>
<evidence type="ECO:0000313" key="2">
    <source>
        <dbReference type="EMBL" id="KKW66759.1"/>
    </source>
</evidence>
<accession>A0A0U1PW69</accession>
<dbReference type="InterPro" id="IPR009937">
    <property type="entry name" value="Phage_holin_3_6"/>
</dbReference>